<feature type="domain" description="C2H2-type" evidence="13">
    <location>
        <begin position="196"/>
        <end position="223"/>
    </location>
</feature>
<evidence type="ECO:0000256" key="1">
    <source>
        <dbReference type="ARBA" id="ARBA00004123"/>
    </source>
</evidence>
<proteinExistence type="inferred from homology"/>
<keyword evidence="15" id="KW-1185">Reference proteome</keyword>
<dbReference type="GO" id="GO:0005634">
    <property type="term" value="C:nucleus"/>
    <property type="evidence" value="ECO:0007669"/>
    <property type="project" value="UniProtKB-SubCell"/>
</dbReference>
<feature type="domain" description="C2H2-type" evidence="13">
    <location>
        <begin position="282"/>
        <end position="309"/>
    </location>
</feature>
<evidence type="ECO:0000256" key="11">
    <source>
        <dbReference type="PROSITE-ProRule" id="PRU00042"/>
    </source>
</evidence>
<evidence type="ECO:0000313" key="14">
    <source>
        <dbReference type="EMBL" id="KDR11822.1"/>
    </source>
</evidence>
<dbReference type="PANTHER" id="PTHR24409">
    <property type="entry name" value="ZINC FINGER PROTEIN 142"/>
    <property type="match status" value="1"/>
</dbReference>
<dbReference type="FunFam" id="3.30.160.60:FF:000508">
    <property type="entry name" value="Myeloid zinc finger 1"/>
    <property type="match status" value="1"/>
</dbReference>
<dbReference type="PANTHER" id="PTHR24409:SF295">
    <property type="entry name" value="AZ2-RELATED"/>
    <property type="match status" value="1"/>
</dbReference>
<dbReference type="GO" id="GO:0042802">
    <property type="term" value="F:identical protein binding"/>
    <property type="evidence" value="ECO:0007669"/>
    <property type="project" value="UniProtKB-ARBA"/>
</dbReference>
<feature type="domain" description="C2H2-type" evidence="13">
    <location>
        <begin position="452"/>
        <end position="485"/>
    </location>
</feature>
<gene>
    <name evidence="14" type="ORF">L798_14246</name>
</gene>
<dbReference type="Proteomes" id="UP000027135">
    <property type="component" value="Unassembled WGS sequence"/>
</dbReference>
<feature type="compositionally biased region" description="Polar residues" evidence="12">
    <location>
        <begin position="510"/>
        <end position="536"/>
    </location>
</feature>
<evidence type="ECO:0000256" key="2">
    <source>
        <dbReference type="ARBA" id="ARBA00006991"/>
    </source>
</evidence>
<evidence type="ECO:0000256" key="10">
    <source>
        <dbReference type="ARBA" id="ARBA00023242"/>
    </source>
</evidence>
<dbReference type="InParanoid" id="A0A067QSN7"/>
<protein>
    <recommendedName>
        <fullName evidence="13">C2H2-type domain-containing protein</fullName>
    </recommendedName>
</protein>
<dbReference type="FunFam" id="3.30.160.60:FF:000446">
    <property type="entry name" value="Zinc finger protein"/>
    <property type="match status" value="1"/>
</dbReference>
<feature type="domain" description="C2H2-type" evidence="13">
    <location>
        <begin position="224"/>
        <end position="251"/>
    </location>
</feature>
<comment type="similarity">
    <text evidence="2">Belongs to the krueppel C2H2-type zinc-finger protein family.</text>
</comment>
<evidence type="ECO:0000256" key="6">
    <source>
        <dbReference type="ARBA" id="ARBA00022833"/>
    </source>
</evidence>
<keyword evidence="8" id="KW-0238">DNA-binding</keyword>
<feature type="domain" description="C2H2-type" evidence="13">
    <location>
        <begin position="312"/>
        <end position="339"/>
    </location>
</feature>
<evidence type="ECO:0000259" key="13">
    <source>
        <dbReference type="PROSITE" id="PS50157"/>
    </source>
</evidence>
<evidence type="ECO:0000256" key="7">
    <source>
        <dbReference type="ARBA" id="ARBA00023015"/>
    </source>
</evidence>
<accession>A0A067QSN7</accession>
<keyword evidence="4" id="KW-0677">Repeat</keyword>
<evidence type="ECO:0000313" key="15">
    <source>
        <dbReference type="Proteomes" id="UP000027135"/>
    </source>
</evidence>
<keyword evidence="5 11" id="KW-0863">Zinc-finger</keyword>
<dbReference type="GO" id="GO:0048598">
    <property type="term" value="P:embryonic morphogenesis"/>
    <property type="evidence" value="ECO:0007669"/>
    <property type="project" value="UniProtKB-ARBA"/>
</dbReference>
<sequence>MFCKLKSRRLEEFYREETARQLRSGSSEEEVASDLSTKSPQSPVRSTHLNSSRGTPEYRKVTSSPLTESLQQKLKTFSELSSPNLSICDANLSYKENVKEDDNAKLEGCDKEAGGGDPKTDEAAPVLTDDRAQELAVTGSEGERKDAGLDHVQDDYDVQVLHDGRHTSFVKNDNNNNNNNGLPEEAKQGDPIVKTHGCQDCGKCFSRRQLLVQHRRIHTGERPYSCAECGRQFTQRGHWSTHQKLHEPARRPEHACPSCGKAFVTRASLKVHLRTHTGEKPFQCGECGKQFSQLRNYKYHRSVHEGTREFAASCPECGKYFNDRGYLSSHMKIHRNRKEYGCQFCGKSFNQRVAYNMHVRIHTGERPHSCPHCSKTFSRKMLLKQHLRIHTGEKPFACSVCGKAFADRSNMTLHMRLHSGIKPYSCQLCAKAFTKKHHLKTHLNYHTGTKPYSCGKCGLRFSQSSNMRTHYKKCAGSGLMTLEAPVGKTEEATATPGTNNNGAVSPPSSPSRSDATMTSPETLSAPPHSNNSSCVTSVLPRNAVHAPLPV</sequence>
<dbReference type="GO" id="GO:0008270">
    <property type="term" value="F:zinc ion binding"/>
    <property type="evidence" value="ECO:0007669"/>
    <property type="project" value="UniProtKB-KW"/>
</dbReference>
<dbReference type="SMART" id="SM00355">
    <property type="entry name" value="ZnF_C2H2"/>
    <property type="match status" value="10"/>
</dbReference>
<keyword evidence="7" id="KW-0805">Transcription regulation</keyword>
<dbReference type="eggNOG" id="KOG1721">
    <property type="taxonomic scope" value="Eukaryota"/>
</dbReference>
<dbReference type="FunFam" id="3.30.160.60:FF:002343">
    <property type="entry name" value="Zinc finger protein 33A"/>
    <property type="match status" value="2"/>
</dbReference>
<dbReference type="SUPFAM" id="SSF57667">
    <property type="entry name" value="beta-beta-alpha zinc fingers"/>
    <property type="match status" value="5"/>
</dbReference>
<evidence type="ECO:0000256" key="3">
    <source>
        <dbReference type="ARBA" id="ARBA00022723"/>
    </source>
</evidence>
<keyword evidence="6" id="KW-0862">Zinc</keyword>
<feature type="domain" description="C2H2-type" evidence="13">
    <location>
        <begin position="396"/>
        <end position="423"/>
    </location>
</feature>
<dbReference type="FunFam" id="3.30.160.60:FF:000188">
    <property type="entry name" value="Zinc finger protein 787"/>
    <property type="match status" value="1"/>
</dbReference>
<dbReference type="InterPro" id="IPR013087">
    <property type="entry name" value="Znf_C2H2_type"/>
</dbReference>
<feature type="region of interest" description="Disordered" evidence="12">
    <location>
        <begin position="17"/>
        <end position="67"/>
    </location>
</feature>
<evidence type="ECO:0000256" key="8">
    <source>
        <dbReference type="ARBA" id="ARBA00023125"/>
    </source>
</evidence>
<feature type="domain" description="C2H2-type" evidence="13">
    <location>
        <begin position="368"/>
        <end position="395"/>
    </location>
</feature>
<dbReference type="FunFam" id="3.30.160.60:FF:000624">
    <property type="entry name" value="zinc finger protein 697"/>
    <property type="match status" value="1"/>
</dbReference>
<dbReference type="OMA" id="GKFTHTH"/>
<comment type="subcellular location">
    <subcellularLocation>
        <location evidence="1">Nucleus</location>
    </subcellularLocation>
</comment>
<feature type="domain" description="C2H2-type" evidence="13">
    <location>
        <begin position="340"/>
        <end position="367"/>
    </location>
</feature>
<keyword evidence="3" id="KW-0479">Metal-binding</keyword>
<dbReference type="PROSITE" id="PS50157">
    <property type="entry name" value="ZINC_FINGER_C2H2_2"/>
    <property type="match status" value="10"/>
</dbReference>
<dbReference type="FunFam" id="3.30.160.60:FF:001465">
    <property type="entry name" value="Zinc finger protein 560"/>
    <property type="match status" value="1"/>
</dbReference>
<keyword evidence="9" id="KW-0804">Transcription</keyword>
<keyword evidence="10" id="KW-0539">Nucleus</keyword>
<dbReference type="GO" id="GO:0000977">
    <property type="term" value="F:RNA polymerase II transcription regulatory region sequence-specific DNA binding"/>
    <property type="evidence" value="ECO:0007669"/>
    <property type="project" value="TreeGrafter"/>
</dbReference>
<dbReference type="FunFam" id="3.30.160.60:FF:000100">
    <property type="entry name" value="Zinc finger 45-like"/>
    <property type="match status" value="1"/>
</dbReference>
<feature type="compositionally biased region" description="Polar residues" evidence="12">
    <location>
        <begin position="34"/>
        <end position="54"/>
    </location>
</feature>
<dbReference type="PROSITE" id="PS00028">
    <property type="entry name" value="ZINC_FINGER_C2H2_1"/>
    <property type="match status" value="9"/>
</dbReference>
<evidence type="ECO:0000256" key="9">
    <source>
        <dbReference type="ARBA" id="ARBA00023163"/>
    </source>
</evidence>
<feature type="region of interest" description="Disordered" evidence="12">
    <location>
        <begin position="491"/>
        <end position="550"/>
    </location>
</feature>
<dbReference type="InterPro" id="IPR036236">
    <property type="entry name" value="Znf_C2H2_sf"/>
</dbReference>
<evidence type="ECO:0000256" key="5">
    <source>
        <dbReference type="ARBA" id="ARBA00022771"/>
    </source>
</evidence>
<feature type="domain" description="C2H2-type" evidence="13">
    <location>
        <begin position="424"/>
        <end position="451"/>
    </location>
</feature>
<dbReference type="GO" id="GO:0000981">
    <property type="term" value="F:DNA-binding transcription factor activity, RNA polymerase II-specific"/>
    <property type="evidence" value="ECO:0007669"/>
    <property type="project" value="TreeGrafter"/>
</dbReference>
<dbReference type="Pfam" id="PF00096">
    <property type="entry name" value="zf-C2H2"/>
    <property type="match status" value="9"/>
</dbReference>
<dbReference type="GO" id="GO:0000122">
    <property type="term" value="P:negative regulation of transcription by RNA polymerase II"/>
    <property type="evidence" value="ECO:0007669"/>
    <property type="project" value="UniProtKB-ARBA"/>
</dbReference>
<organism evidence="14 15">
    <name type="scientific">Zootermopsis nevadensis</name>
    <name type="common">Dampwood termite</name>
    <dbReference type="NCBI Taxonomy" id="136037"/>
    <lineage>
        <taxon>Eukaryota</taxon>
        <taxon>Metazoa</taxon>
        <taxon>Ecdysozoa</taxon>
        <taxon>Arthropoda</taxon>
        <taxon>Hexapoda</taxon>
        <taxon>Insecta</taxon>
        <taxon>Pterygota</taxon>
        <taxon>Neoptera</taxon>
        <taxon>Polyneoptera</taxon>
        <taxon>Dictyoptera</taxon>
        <taxon>Blattodea</taxon>
        <taxon>Blattoidea</taxon>
        <taxon>Termitoidae</taxon>
        <taxon>Termopsidae</taxon>
        <taxon>Zootermopsis</taxon>
    </lineage>
</organism>
<feature type="domain" description="C2H2-type" evidence="13">
    <location>
        <begin position="254"/>
        <end position="281"/>
    </location>
</feature>
<evidence type="ECO:0000256" key="4">
    <source>
        <dbReference type="ARBA" id="ARBA00022737"/>
    </source>
</evidence>
<dbReference type="FunFam" id="3.30.160.60:FF:000045">
    <property type="entry name" value="ZFP69 zinc finger protein B"/>
    <property type="match status" value="1"/>
</dbReference>
<evidence type="ECO:0000256" key="12">
    <source>
        <dbReference type="SAM" id="MobiDB-lite"/>
    </source>
</evidence>
<dbReference type="FunFam" id="3.30.160.60:FF:001949">
    <property type="entry name" value="zinc finger protein 62 homolog isoform X2"/>
    <property type="match status" value="1"/>
</dbReference>
<name>A0A067QSN7_ZOONE</name>
<dbReference type="AlphaFoldDB" id="A0A067QSN7"/>
<dbReference type="EMBL" id="KK853069">
    <property type="protein sequence ID" value="KDR11822.1"/>
    <property type="molecule type" value="Genomic_DNA"/>
</dbReference>
<dbReference type="Gene3D" id="3.30.160.60">
    <property type="entry name" value="Classic Zinc Finger"/>
    <property type="match status" value="10"/>
</dbReference>
<reference evidence="14 15" key="1">
    <citation type="journal article" date="2014" name="Nat. Commun.">
        <title>Molecular traces of alternative social organization in a termite genome.</title>
        <authorList>
            <person name="Terrapon N."/>
            <person name="Li C."/>
            <person name="Robertson H.M."/>
            <person name="Ji L."/>
            <person name="Meng X."/>
            <person name="Booth W."/>
            <person name="Chen Z."/>
            <person name="Childers C.P."/>
            <person name="Glastad K.M."/>
            <person name="Gokhale K."/>
            <person name="Gowin J."/>
            <person name="Gronenberg W."/>
            <person name="Hermansen R.A."/>
            <person name="Hu H."/>
            <person name="Hunt B.G."/>
            <person name="Huylmans A.K."/>
            <person name="Khalil S.M."/>
            <person name="Mitchell R.D."/>
            <person name="Munoz-Torres M.C."/>
            <person name="Mustard J.A."/>
            <person name="Pan H."/>
            <person name="Reese J.T."/>
            <person name="Scharf M.E."/>
            <person name="Sun F."/>
            <person name="Vogel H."/>
            <person name="Xiao J."/>
            <person name="Yang W."/>
            <person name="Yang Z."/>
            <person name="Yang Z."/>
            <person name="Zhou J."/>
            <person name="Zhu J."/>
            <person name="Brent C.S."/>
            <person name="Elsik C.G."/>
            <person name="Goodisman M.A."/>
            <person name="Liberles D.A."/>
            <person name="Roe R.M."/>
            <person name="Vargo E.L."/>
            <person name="Vilcinskas A."/>
            <person name="Wang J."/>
            <person name="Bornberg-Bauer E."/>
            <person name="Korb J."/>
            <person name="Zhang G."/>
            <person name="Liebig J."/>
        </authorList>
    </citation>
    <scope>NUCLEOTIDE SEQUENCE [LARGE SCALE GENOMIC DNA]</scope>
    <source>
        <tissue evidence="14">Whole organism</tissue>
    </source>
</reference>